<reference evidence="2 3" key="1">
    <citation type="submission" date="2023-03" db="EMBL/GenBank/DDBJ databases">
        <title>Draft genome sequence of type strain Streptomyces ferralitis JCM 14344.</title>
        <authorList>
            <person name="Klaysubun C."/>
            <person name="Duangmal K."/>
        </authorList>
    </citation>
    <scope>NUCLEOTIDE SEQUENCE [LARGE SCALE GENOMIC DNA]</scope>
    <source>
        <strain evidence="2 3">JCM 14344</strain>
    </source>
</reference>
<evidence type="ECO:0000313" key="3">
    <source>
        <dbReference type="Proteomes" id="UP001220022"/>
    </source>
</evidence>
<dbReference type="InterPro" id="IPR029058">
    <property type="entry name" value="AB_hydrolase_fold"/>
</dbReference>
<dbReference type="Pfam" id="PF12697">
    <property type="entry name" value="Abhydrolase_6"/>
    <property type="match status" value="1"/>
</dbReference>
<accession>A0ABT5ZAY4</accession>
<dbReference type="RefSeq" id="WP_275822167.1">
    <property type="nucleotide sequence ID" value="NZ_BAAANM010000042.1"/>
</dbReference>
<feature type="domain" description="AB hydrolase-1" evidence="1">
    <location>
        <begin position="28"/>
        <end position="251"/>
    </location>
</feature>
<gene>
    <name evidence="2" type="ORF">P2L57_36365</name>
</gene>
<evidence type="ECO:0000259" key="1">
    <source>
        <dbReference type="Pfam" id="PF12697"/>
    </source>
</evidence>
<organism evidence="2 3">
    <name type="scientific">Streptantibioticus ferralitis</name>
    <dbReference type="NCBI Taxonomy" id="236510"/>
    <lineage>
        <taxon>Bacteria</taxon>
        <taxon>Bacillati</taxon>
        <taxon>Actinomycetota</taxon>
        <taxon>Actinomycetes</taxon>
        <taxon>Kitasatosporales</taxon>
        <taxon>Streptomycetaceae</taxon>
        <taxon>Streptantibioticus</taxon>
    </lineage>
</organism>
<keyword evidence="3" id="KW-1185">Reference proteome</keyword>
<keyword evidence="2" id="KW-0378">Hydrolase</keyword>
<dbReference type="Gene3D" id="3.40.50.1820">
    <property type="entry name" value="alpha/beta hydrolase"/>
    <property type="match status" value="1"/>
</dbReference>
<dbReference type="PRINTS" id="PR00111">
    <property type="entry name" value="ABHYDROLASE"/>
</dbReference>
<dbReference type="PANTHER" id="PTHR43689:SF8">
    <property type="entry name" value="ALPHA_BETA-HYDROLASES SUPERFAMILY PROTEIN"/>
    <property type="match status" value="1"/>
</dbReference>
<keyword evidence="2" id="KW-0675">Receptor</keyword>
<dbReference type="PANTHER" id="PTHR43689">
    <property type="entry name" value="HYDROLASE"/>
    <property type="match status" value="1"/>
</dbReference>
<evidence type="ECO:0000313" key="2">
    <source>
        <dbReference type="EMBL" id="MDF2260999.1"/>
    </source>
</evidence>
<dbReference type="GO" id="GO:0016787">
    <property type="term" value="F:hydrolase activity"/>
    <property type="evidence" value="ECO:0007669"/>
    <property type="project" value="UniProtKB-KW"/>
</dbReference>
<proteinExistence type="predicted"/>
<dbReference type="Proteomes" id="UP001220022">
    <property type="component" value="Unassembled WGS sequence"/>
</dbReference>
<name>A0ABT5ZAY4_9ACTN</name>
<dbReference type="EMBL" id="JARHTQ010000045">
    <property type="protein sequence ID" value="MDF2260999.1"/>
    <property type="molecule type" value="Genomic_DNA"/>
</dbReference>
<protein>
    <submittedName>
        <fullName evidence="2">Alpha/beta hydrolase</fullName>
    </submittedName>
</protein>
<sequence>MTSTHALTLEQGTLGVTVEQSGDRGHPFLLLHGGGGPQTVLPFAGLLAEQRPARVFTPFHPGFGGSARPEWLTDVATLAQVYARLLDVLDLRDVAVVGNSIGGWIAAELAALGSDRISSVTLVNAVGIRVGGHPIADTFSLTPVELSRLSFHDPAKFRFDPGALDDGQRAVLAANRAALEVYAGAYAMADPTLSGRLAKVDHPTLVAWGASDQVVDADYGRAYARAIPGAEFRLLEGTGHMPQVETPDQFLPVVWDFADAHATDRLDRPRH</sequence>
<dbReference type="SUPFAM" id="SSF53474">
    <property type="entry name" value="alpha/beta-Hydrolases"/>
    <property type="match status" value="1"/>
</dbReference>
<dbReference type="InterPro" id="IPR000073">
    <property type="entry name" value="AB_hydrolase_1"/>
</dbReference>
<comment type="caution">
    <text evidence="2">The sequence shown here is derived from an EMBL/GenBank/DDBJ whole genome shotgun (WGS) entry which is preliminary data.</text>
</comment>